<name>D7VRS4_SPHSI</name>
<dbReference type="Proteomes" id="UP000006258">
    <property type="component" value="Unassembled WGS sequence"/>
</dbReference>
<dbReference type="AlphaFoldDB" id="D7VRS4"/>
<gene>
    <name evidence="1" type="ORF">HMPREF0766_13678</name>
</gene>
<organism evidence="1 2">
    <name type="scientific">Sphingobacterium spiritivorum ATCC 33861</name>
    <dbReference type="NCBI Taxonomy" id="525373"/>
    <lineage>
        <taxon>Bacteria</taxon>
        <taxon>Pseudomonadati</taxon>
        <taxon>Bacteroidota</taxon>
        <taxon>Sphingobacteriia</taxon>
        <taxon>Sphingobacteriales</taxon>
        <taxon>Sphingobacteriaceae</taxon>
        <taxon>Sphingobacterium</taxon>
    </lineage>
</organism>
<evidence type="ECO:0000313" key="2">
    <source>
        <dbReference type="Proteomes" id="UP000006258"/>
    </source>
</evidence>
<comment type="caution">
    <text evidence="1">The sequence shown here is derived from an EMBL/GenBank/DDBJ whole genome shotgun (WGS) entry which is preliminary data.</text>
</comment>
<proteinExistence type="predicted"/>
<accession>D7VRS4</accession>
<dbReference type="STRING" id="525373.HMPREF0766_13678"/>
<keyword evidence="2" id="KW-1185">Reference proteome</keyword>
<sequence>MALNGSKLRFTAVSFFIGIAPHSRQDGAGPRLCENSFLIMS</sequence>
<dbReference type="EMBL" id="ACHA02000012">
    <property type="protein sequence ID" value="EFK56475.1"/>
    <property type="molecule type" value="Genomic_DNA"/>
</dbReference>
<evidence type="ECO:0000313" key="1">
    <source>
        <dbReference type="EMBL" id="EFK56475.1"/>
    </source>
</evidence>
<dbReference type="HOGENOM" id="CLU_3276839_0_0_10"/>
<reference evidence="1" key="1">
    <citation type="submission" date="2010-07" db="EMBL/GenBank/DDBJ databases">
        <authorList>
            <person name="Muzny D."/>
            <person name="Qin X."/>
            <person name="Buhay C."/>
            <person name="Dugan-Rocha S."/>
            <person name="Ding Y."/>
            <person name="Chen G."/>
            <person name="Hawes A."/>
            <person name="Holder M."/>
            <person name="Jhangiani S."/>
            <person name="Johnson A."/>
            <person name="Khan Z."/>
            <person name="Li Z."/>
            <person name="Liu W."/>
            <person name="Liu X."/>
            <person name="Perez L."/>
            <person name="Shen H."/>
            <person name="Wang Q."/>
            <person name="Watt J."/>
            <person name="Xi L."/>
            <person name="Xin Y."/>
            <person name="Zhou J."/>
            <person name="Deng J."/>
            <person name="Jiang H."/>
            <person name="Liu Y."/>
            <person name="Qu J."/>
            <person name="Song X.-Z."/>
            <person name="Zhang L."/>
            <person name="Villasana D."/>
            <person name="Johnson A."/>
            <person name="Liu J."/>
            <person name="Liyanage D."/>
            <person name="Lorensuhewa L."/>
            <person name="Robinson T."/>
            <person name="Song A."/>
            <person name="Song B.-B."/>
            <person name="Dinh H."/>
            <person name="Thornton R."/>
            <person name="Coyle M."/>
            <person name="Francisco L."/>
            <person name="Jackson L."/>
            <person name="Javaid M."/>
            <person name="Korchina V."/>
            <person name="Kovar C."/>
            <person name="Mata R."/>
            <person name="Mathew T."/>
            <person name="Ngo R."/>
            <person name="Nguyen L."/>
            <person name="Nguyen N."/>
            <person name="Okwuonu G."/>
            <person name="Ongeri F."/>
            <person name="Pham C."/>
            <person name="Simmons D."/>
            <person name="Wilczek-Boney K."/>
            <person name="Hale W."/>
            <person name="Jakkamsetti A."/>
            <person name="Pham P."/>
            <person name="Ruth R."/>
            <person name="San Lucas F."/>
            <person name="Warren J."/>
            <person name="Zhang J."/>
            <person name="Zhao Z."/>
            <person name="Zhou C."/>
            <person name="Zhu D."/>
            <person name="Lee S."/>
            <person name="Bess C."/>
            <person name="Blankenburg K."/>
            <person name="Forbes L."/>
            <person name="Fu Q."/>
            <person name="Gubbala S."/>
            <person name="Hirani K."/>
            <person name="Jayaseelan J.C."/>
            <person name="Lara F."/>
            <person name="Munidasa M."/>
            <person name="Palculict T."/>
            <person name="Patil S."/>
            <person name="Pu L.-L."/>
            <person name="Saada N."/>
            <person name="Tang L."/>
            <person name="Weissenberger G."/>
            <person name="Zhu Y."/>
            <person name="Hemphill L."/>
            <person name="Shang Y."/>
            <person name="Youmans B."/>
            <person name="Ayvaz T."/>
            <person name="Ross M."/>
            <person name="Santibanez J."/>
            <person name="Aqrawi P."/>
            <person name="Gross S."/>
            <person name="Joshi V."/>
            <person name="Fowler G."/>
            <person name="Nazareth L."/>
            <person name="Reid J."/>
            <person name="Worley K."/>
            <person name="Petrosino J."/>
            <person name="Highlander S."/>
            <person name="Gibbs R."/>
        </authorList>
    </citation>
    <scope>NUCLEOTIDE SEQUENCE [LARGE SCALE GENOMIC DNA]</scope>
    <source>
        <strain evidence="1">ATCC 33861</strain>
    </source>
</reference>
<protein>
    <submittedName>
        <fullName evidence="1">Uncharacterized protein</fullName>
    </submittedName>
</protein>